<evidence type="ECO:0000313" key="1">
    <source>
        <dbReference type="EMBL" id="SDO95962.1"/>
    </source>
</evidence>
<proteinExistence type="predicted"/>
<keyword evidence="2" id="KW-1185">Reference proteome</keyword>
<reference evidence="1 2" key="1">
    <citation type="submission" date="2016-10" db="EMBL/GenBank/DDBJ databases">
        <authorList>
            <person name="de Groot N.N."/>
        </authorList>
    </citation>
    <scope>NUCLEOTIDE SEQUENCE [LARGE SCALE GENOMIC DNA]</scope>
    <source>
        <strain evidence="1 2">DSM 12130</strain>
    </source>
</reference>
<dbReference type="AlphaFoldDB" id="A0A1H0NTA9"/>
<sequence>MKVIYPEPIAMTYTNVAVNSESEWSDSTTYTVGDLVQVTDQTPHRVYKSLRGNNTDKYPPDNVDPQTIESASSTSNTVGTGAKTFTVATGLGFVAGMVVNIAKSSTPLSVNMTAEITSYNSGTGALGVSVYSSKGDGTHAAWTITSEDEIGFWKLVESTNQYKMFDEYVNTKTVNLNLISVKLNVQRADNIALFGLTGNKVTVALWDATETTKYWEEAVDLTYGAAIVQQISDWYEYFFGEYSVKEEVSLRSIVSTYNGVLTIDIAAETGTNAECGNVVVGRGLGIGKLQHGVKAGIIDFSQKETDDIGRTSITPGYWAKTNNMNVFVENIVVDAVYRKISSLRGIPTAWIGDETDGMEMLLVFGLFKDFSITVSGPFHSWCDLEIEGLI</sequence>
<dbReference type="STRING" id="91360.SAMN05660330_01438"/>
<dbReference type="OrthoDB" id="5319040at2"/>
<accession>A0A1H0NTA9</accession>
<dbReference type="EMBL" id="FNJI01000008">
    <property type="protein sequence ID" value="SDO95962.1"/>
    <property type="molecule type" value="Genomic_DNA"/>
</dbReference>
<gene>
    <name evidence="1" type="ORF">SAMN05660330_01438</name>
</gene>
<name>A0A1H0NTA9_9BACT</name>
<evidence type="ECO:0000313" key="2">
    <source>
        <dbReference type="Proteomes" id="UP000199073"/>
    </source>
</evidence>
<protein>
    <submittedName>
        <fullName evidence="1">Uncharacterized protein</fullName>
    </submittedName>
</protein>
<dbReference type="Proteomes" id="UP000199073">
    <property type="component" value="Unassembled WGS sequence"/>
</dbReference>
<organism evidence="1 2">
    <name type="scientific">Desulforhopalus singaporensis</name>
    <dbReference type="NCBI Taxonomy" id="91360"/>
    <lineage>
        <taxon>Bacteria</taxon>
        <taxon>Pseudomonadati</taxon>
        <taxon>Thermodesulfobacteriota</taxon>
        <taxon>Desulfobulbia</taxon>
        <taxon>Desulfobulbales</taxon>
        <taxon>Desulfocapsaceae</taxon>
        <taxon>Desulforhopalus</taxon>
    </lineage>
</organism>
<dbReference type="RefSeq" id="WP_092221304.1">
    <property type="nucleotide sequence ID" value="NZ_FNJI01000008.1"/>
</dbReference>